<dbReference type="EMBL" id="HBEF01011123">
    <property type="protein sequence ID" value="CAD8334915.1"/>
    <property type="molecule type" value="Transcribed_RNA"/>
</dbReference>
<evidence type="ECO:0000313" key="1">
    <source>
        <dbReference type="EMBL" id="CAD8334915.1"/>
    </source>
</evidence>
<proteinExistence type="predicted"/>
<dbReference type="AlphaFoldDB" id="A0A7R9WV76"/>
<reference evidence="1" key="1">
    <citation type="submission" date="2021-01" db="EMBL/GenBank/DDBJ databases">
        <authorList>
            <person name="Corre E."/>
            <person name="Pelletier E."/>
            <person name="Niang G."/>
            <person name="Scheremetjew M."/>
            <person name="Finn R."/>
            <person name="Kale V."/>
            <person name="Holt S."/>
            <person name="Cochrane G."/>
            <person name="Meng A."/>
            <person name="Brown T."/>
            <person name="Cohen L."/>
        </authorList>
    </citation>
    <scope>NUCLEOTIDE SEQUENCE</scope>
    <source>
        <strain evidence="1">CCMP3328</strain>
    </source>
</reference>
<sequence>MISTLSKHTCFPAELVDLRLFGDSGGDSCGGLIVAVSAIVVEDDESRRACLTSVALPMYGCSTLPRARLYGMRRVPRKEMVCCRCSNSSYEYDGALCVLFELWYLQRPFGVLLFSKRNSRPQDLCLWTLDGRLHPKQRS</sequence>
<accession>A0A7R9WV76</accession>
<name>A0A7R9WV76_9STRA</name>
<gene>
    <name evidence="1" type="ORF">CAUS1442_LOCUS7020</name>
</gene>
<protein>
    <submittedName>
        <fullName evidence="1">Uncharacterized protein</fullName>
    </submittedName>
</protein>
<organism evidence="1">
    <name type="scientific">Craspedostauros australis</name>
    <dbReference type="NCBI Taxonomy" id="1486917"/>
    <lineage>
        <taxon>Eukaryota</taxon>
        <taxon>Sar</taxon>
        <taxon>Stramenopiles</taxon>
        <taxon>Ochrophyta</taxon>
        <taxon>Bacillariophyta</taxon>
        <taxon>Bacillariophyceae</taxon>
        <taxon>Bacillariophycidae</taxon>
        <taxon>Naviculales</taxon>
        <taxon>Naviculaceae</taxon>
        <taxon>Craspedostauros</taxon>
    </lineage>
</organism>